<gene>
    <name evidence="2" type="ORF">C5Y96_23490</name>
</gene>
<dbReference type="Gene3D" id="3.60.21.10">
    <property type="match status" value="1"/>
</dbReference>
<comment type="caution">
    <text evidence="2">The sequence shown here is derived from an EMBL/GenBank/DDBJ whole genome shotgun (WGS) entry which is preliminary data.</text>
</comment>
<dbReference type="Proteomes" id="UP000240009">
    <property type="component" value="Unassembled WGS sequence"/>
</dbReference>
<evidence type="ECO:0000259" key="1">
    <source>
        <dbReference type="Pfam" id="PF00149"/>
    </source>
</evidence>
<sequence>MESMDWFLSDLHMFSRRSIYHEHEDEILSRAAEARVFVLGGDIVDFSWTTLPSVEATIDASMQWLTDLVESNRNCQFHYLLGNHDCHADFVSRLGDVAEANENFHWEPYFLRIGSAVMLHGDAVHLKQRTNLALATQRNRKHQFKQPEYRHQIYEMAIRSRLHAVVGKLANPRRVVAGRIWDYLTNEKVDMGSSVQNVYFGHTHVPMSDYAFRGIHFHNGGASISGLKFNMLPMKLDGQCQPFADTSRLA</sequence>
<proteinExistence type="predicted"/>
<name>A0A2S8F0T7_9BACT</name>
<evidence type="ECO:0000313" key="2">
    <source>
        <dbReference type="EMBL" id="PQO25776.1"/>
    </source>
</evidence>
<dbReference type="InterPro" id="IPR004843">
    <property type="entry name" value="Calcineurin-like_PHP"/>
</dbReference>
<dbReference type="GO" id="GO:0016787">
    <property type="term" value="F:hydrolase activity"/>
    <property type="evidence" value="ECO:0007669"/>
    <property type="project" value="InterPro"/>
</dbReference>
<dbReference type="Pfam" id="PF00149">
    <property type="entry name" value="Metallophos"/>
    <property type="match status" value="1"/>
</dbReference>
<dbReference type="EMBL" id="PUIA01000074">
    <property type="protein sequence ID" value="PQO25776.1"/>
    <property type="molecule type" value="Genomic_DNA"/>
</dbReference>
<accession>A0A2S8F0T7</accession>
<reference evidence="2 3" key="1">
    <citation type="submission" date="2018-02" db="EMBL/GenBank/DDBJ databases">
        <title>Comparative genomes isolates from brazilian mangrove.</title>
        <authorList>
            <person name="Araujo J.E."/>
            <person name="Taketani R.G."/>
            <person name="Silva M.C.P."/>
            <person name="Loureco M.V."/>
            <person name="Andreote F.D."/>
        </authorList>
    </citation>
    <scope>NUCLEOTIDE SEQUENCE [LARGE SCALE GENOMIC DNA]</scope>
    <source>
        <strain evidence="2 3">HEX-2 MGV</strain>
    </source>
</reference>
<dbReference type="AlphaFoldDB" id="A0A2S8F0T7"/>
<dbReference type="InterPro" id="IPR029052">
    <property type="entry name" value="Metallo-depent_PP-like"/>
</dbReference>
<protein>
    <recommendedName>
        <fullName evidence="1">Calcineurin-like phosphoesterase domain-containing protein</fullName>
    </recommendedName>
</protein>
<dbReference type="SUPFAM" id="SSF56300">
    <property type="entry name" value="Metallo-dependent phosphatases"/>
    <property type="match status" value="1"/>
</dbReference>
<feature type="domain" description="Calcineurin-like phosphoesterase" evidence="1">
    <location>
        <begin position="6"/>
        <end position="206"/>
    </location>
</feature>
<evidence type="ECO:0000313" key="3">
    <source>
        <dbReference type="Proteomes" id="UP000240009"/>
    </source>
</evidence>
<organism evidence="2 3">
    <name type="scientific">Blastopirellula marina</name>
    <dbReference type="NCBI Taxonomy" id="124"/>
    <lineage>
        <taxon>Bacteria</taxon>
        <taxon>Pseudomonadati</taxon>
        <taxon>Planctomycetota</taxon>
        <taxon>Planctomycetia</taxon>
        <taxon>Pirellulales</taxon>
        <taxon>Pirellulaceae</taxon>
        <taxon>Blastopirellula</taxon>
    </lineage>
</organism>